<dbReference type="Proteomes" id="UP000032025">
    <property type="component" value="Unassembled WGS sequence"/>
</dbReference>
<evidence type="ECO:0000313" key="2">
    <source>
        <dbReference type="Proteomes" id="UP000032025"/>
    </source>
</evidence>
<dbReference type="EMBL" id="BBJS01000035">
    <property type="protein sequence ID" value="GAN14270.1"/>
    <property type="molecule type" value="Genomic_DNA"/>
</dbReference>
<accession>A0A0C9M3D3</accession>
<evidence type="ECO:0000313" key="1">
    <source>
        <dbReference type="EMBL" id="GAN14270.1"/>
    </source>
</evidence>
<dbReference type="PANTHER" id="PTHR35175">
    <property type="entry name" value="DUF1289 DOMAIN-CONTAINING PROTEIN"/>
    <property type="match status" value="1"/>
</dbReference>
<name>A0A0C9M3D3_SPHPI</name>
<keyword evidence="2" id="KW-1185">Reference proteome</keyword>
<dbReference type="RefSeq" id="WP_042469090.1">
    <property type="nucleotide sequence ID" value="NZ_BBJS01000035.1"/>
</dbReference>
<dbReference type="PANTHER" id="PTHR35175:SF2">
    <property type="entry name" value="DUF1289 DOMAIN-CONTAINING PROTEIN"/>
    <property type="match status" value="1"/>
</dbReference>
<sequence length="73" mass="7859">MSLDIISFVEPQSPGIASPCVNICTMDKATGWCLGCARTIREISNWSAKPAEERRTILAALPARKAELAARNG</sequence>
<dbReference type="InterPro" id="IPR010710">
    <property type="entry name" value="DUF1289"/>
</dbReference>
<organism evidence="1 2">
    <name type="scientific">Sphingomonas paucimobilis NBRC 13935</name>
    <dbReference type="NCBI Taxonomy" id="1219050"/>
    <lineage>
        <taxon>Bacteria</taxon>
        <taxon>Pseudomonadati</taxon>
        <taxon>Pseudomonadota</taxon>
        <taxon>Alphaproteobacteria</taxon>
        <taxon>Sphingomonadales</taxon>
        <taxon>Sphingomonadaceae</taxon>
        <taxon>Sphingomonas</taxon>
    </lineage>
</organism>
<dbReference type="AlphaFoldDB" id="A0A0C9M3D3"/>
<reference evidence="1 2" key="1">
    <citation type="submission" date="2014-08" db="EMBL/GenBank/DDBJ databases">
        <title>Whole genome shotgun sequence of Sphingomonas paucimobilis NBRC 13935.</title>
        <authorList>
            <person name="Hosoyama A."/>
            <person name="Hashimoto M."/>
            <person name="Hosoyama Y."/>
            <person name="Noguchi M."/>
            <person name="Uohara A."/>
            <person name="Ohji S."/>
            <person name="Katano-Makiyama Y."/>
            <person name="Ichikawa N."/>
            <person name="Kimura A."/>
            <person name="Yamazoe A."/>
            <person name="Fujita N."/>
        </authorList>
    </citation>
    <scope>NUCLEOTIDE SEQUENCE [LARGE SCALE GENOMIC DNA]</scope>
    <source>
        <strain evidence="1 2">NBRC 13935</strain>
    </source>
</reference>
<protein>
    <submittedName>
        <fullName evidence="1">DNA, contig: SP635</fullName>
    </submittedName>
</protein>
<dbReference type="Pfam" id="PF06945">
    <property type="entry name" value="DUF1289"/>
    <property type="match status" value="1"/>
</dbReference>
<proteinExistence type="predicted"/>
<dbReference type="GeneID" id="78528003"/>
<gene>
    <name evidence="1" type="ORF">SP6_35_00060</name>
</gene>
<comment type="caution">
    <text evidence="1">The sequence shown here is derived from an EMBL/GenBank/DDBJ whole genome shotgun (WGS) entry which is preliminary data.</text>
</comment>